<dbReference type="InterPro" id="IPR005839">
    <property type="entry name" value="Methylthiotransferase"/>
</dbReference>
<dbReference type="PROSITE" id="PS51918">
    <property type="entry name" value="RADICAL_SAM"/>
    <property type="match status" value="1"/>
</dbReference>
<dbReference type="InterPro" id="IPR002792">
    <property type="entry name" value="TRAM_dom"/>
</dbReference>
<dbReference type="PROSITE" id="PS01278">
    <property type="entry name" value="MTTASE_RADICAL"/>
    <property type="match status" value="1"/>
</dbReference>
<proteinExistence type="predicted"/>
<dbReference type="Gene3D" id="3.80.30.20">
    <property type="entry name" value="tm_1862 like domain"/>
    <property type="match status" value="1"/>
</dbReference>
<dbReference type="SUPFAM" id="SSF102114">
    <property type="entry name" value="Radical SAM enzymes"/>
    <property type="match status" value="1"/>
</dbReference>
<dbReference type="GO" id="GO:0051539">
    <property type="term" value="F:4 iron, 4 sulfur cluster binding"/>
    <property type="evidence" value="ECO:0007669"/>
    <property type="project" value="UniProtKB-KW"/>
</dbReference>
<accession>A0A2M7QAM2</accession>
<dbReference type="PANTHER" id="PTHR43020">
    <property type="entry name" value="CDK5 REGULATORY SUBUNIT-ASSOCIATED PROTEIN 1"/>
    <property type="match status" value="1"/>
</dbReference>
<dbReference type="Gene3D" id="3.40.50.12160">
    <property type="entry name" value="Methylthiotransferase, N-terminal domain"/>
    <property type="match status" value="1"/>
</dbReference>
<comment type="cofactor">
    <cofactor evidence="1">
        <name>[4Fe-4S] cluster</name>
        <dbReference type="ChEBI" id="CHEBI:49883"/>
    </cofactor>
</comment>
<dbReference type="InterPro" id="IPR058240">
    <property type="entry name" value="rSAM_sf"/>
</dbReference>
<dbReference type="FunFam" id="3.80.30.20:FF:000001">
    <property type="entry name" value="tRNA-2-methylthio-N(6)-dimethylallyladenosine synthase 2"/>
    <property type="match status" value="1"/>
</dbReference>
<dbReference type="InterPro" id="IPR006463">
    <property type="entry name" value="MiaB_methiolase"/>
</dbReference>
<name>A0A2M7QAM2_9BACT</name>
<evidence type="ECO:0000313" key="16">
    <source>
        <dbReference type="EMBL" id="PIY63136.1"/>
    </source>
</evidence>
<keyword evidence="4 16" id="KW-0808">Transferase</keyword>
<dbReference type="Proteomes" id="UP000230973">
    <property type="component" value="Unassembled WGS sequence"/>
</dbReference>
<evidence type="ECO:0000256" key="6">
    <source>
        <dbReference type="ARBA" id="ARBA00022723"/>
    </source>
</evidence>
<reference evidence="17" key="1">
    <citation type="submission" date="2017-09" db="EMBL/GenBank/DDBJ databases">
        <title>Depth-based differentiation of microbial function through sediment-hosted aquifers and enrichment of novel symbionts in the deep terrestrial subsurface.</title>
        <authorList>
            <person name="Probst A.J."/>
            <person name="Ladd B."/>
            <person name="Jarett J.K."/>
            <person name="Geller-Mcgrath D.E."/>
            <person name="Sieber C.M.K."/>
            <person name="Emerson J.B."/>
            <person name="Anantharaman K."/>
            <person name="Thomas B.C."/>
            <person name="Malmstrom R."/>
            <person name="Stieglmeier M."/>
            <person name="Klingl A."/>
            <person name="Woyke T."/>
            <person name="Ryan C.M."/>
            <person name="Banfield J.F."/>
        </authorList>
    </citation>
    <scope>NUCLEOTIDE SEQUENCE [LARGE SCALE GENOMIC DNA]</scope>
</reference>
<dbReference type="GO" id="GO:0046872">
    <property type="term" value="F:metal ion binding"/>
    <property type="evidence" value="ECO:0007669"/>
    <property type="project" value="UniProtKB-KW"/>
</dbReference>
<gene>
    <name evidence="16" type="primary">miaB</name>
    <name evidence="16" type="ORF">COY93_01245</name>
</gene>
<dbReference type="PANTHER" id="PTHR43020:SF2">
    <property type="entry name" value="MITOCHONDRIAL TRNA METHYLTHIOTRANSFERASE CDK5RAP1"/>
    <property type="match status" value="1"/>
</dbReference>
<dbReference type="SMART" id="SM00729">
    <property type="entry name" value="Elp3"/>
    <property type="match status" value="1"/>
</dbReference>
<dbReference type="NCBIfam" id="TIGR00089">
    <property type="entry name" value="MiaB/RimO family radical SAM methylthiotransferase"/>
    <property type="match status" value="1"/>
</dbReference>
<dbReference type="PROSITE" id="PS51449">
    <property type="entry name" value="MTTASE_N"/>
    <property type="match status" value="1"/>
</dbReference>
<dbReference type="EC" id="2.8.4.3" evidence="9"/>
<evidence type="ECO:0000256" key="7">
    <source>
        <dbReference type="ARBA" id="ARBA00023004"/>
    </source>
</evidence>
<keyword evidence="8" id="KW-0411">Iron-sulfur</keyword>
<dbReference type="InterPro" id="IPR038135">
    <property type="entry name" value="Methylthiotransferase_N_sf"/>
</dbReference>
<evidence type="ECO:0000256" key="5">
    <source>
        <dbReference type="ARBA" id="ARBA00022691"/>
    </source>
</evidence>
<feature type="domain" description="MTTase N-terminal" evidence="14">
    <location>
        <begin position="4"/>
        <end position="121"/>
    </location>
</feature>
<dbReference type="InterPro" id="IPR020612">
    <property type="entry name" value="Methylthiotransferase_CS"/>
</dbReference>
<dbReference type="FunFam" id="3.40.50.12160:FF:000003">
    <property type="entry name" value="CDK5 regulatory subunit-associated protein 1"/>
    <property type="match status" value="1"/>
</dbReference>
<evidence type="ECO:0000256" key="2">
    <source>
        <dbReference type="ARBA" id="ARBA00003234"/>
    </source>
</evidence>
<keyword evidence="7" id="KW-0408">Iron</keyword>
<dbReference type="PROSITE" id="PS50926">
    <property type="entry name" value="TRAM"/>
    <property type="match status" value="1"/>
</dbReference>
<evidence type="ECO:0000256" key="3">
    <source>
        <dbReference type="ARBA" id="ARBA00022485"/>
    </source>
</evidence>
<evidence type="ECO:0000256" key="1">
    <source>
        <dbReference type="ARBA" id="ARBA00001966"/>
    </source>
</evidence>
<dbReference type="InterPro" id="IPR013848">
    <property type="entry name" value="Methylthiotransferase_N"/>
</dbReference>
<dbReference type="SFLD" id="SFLDF00273">
    <property type="entry name" value="(dimethylallyl)adenosine_tRNA"/>
    <property type="match status" value="1"/>
</dbReference>
<dbReference type="Pfam" id="PF00919">
    <property type="entry name" value="UPF0004"/>
    <property type="match status" value="1"/>
</dbReference>
<evidence type="ECO:0000256" key="8">
    <source>
        <dbReference type="ARBA" id="ARBA00023014"/>
    </source>
</evidence>
<dbReference type="GO" id="GO:0005829">
    <property type="term" value="C:cytosol"/>
    <property type="evidence" value="ECO:0007669"/>
    <property type="project" value="TreeGrafter"/>
</dbReference>
<dbReference type="SFLD" id="SFLDG01082">
    <property type="entry name" value="B12-binding_domain_containing"/>
    <property type="match status" value="1"/>
</dbReference>
<keyword evidence="3" id="KW-0004">4Fe-4S</keyword>
<sequence length="441" mass="49924">MQQAKYHIVTLGCQMNKSDSERLASLLDSLGLQEVDRLKEADLVILNSCSVRQTAEDRVFGKVRELAELKRTNPRLTVGVTGCMAGRDTDGRIRVKLPDVDLFFSTADMVHLPQWLAERGLIEADVSERPEEYLKIAPRYSSPHQAFVSIQTGCNNFCTYCVVPYARGLEKNRPAADILAEVRALAAAGVSEVTLLGQTVNSYRASDPESFSAGNPYTDHFAALLWEINQFDGFGRIHYTAPHPNSMTEQVIDALALPKQANYLHLPVQSGSDEMLRKMNRKYGRADYLDVIRRIRERKPEICLGTDIIVGFCGETEEMFDETVSLFREVDFDIAYLAMYSPRTGTPAWRAFKDDVTRDEKKRRWRQLHDLMEETVRRRNQKYVGQSVPVLVEACRRDGVCSGNSWDMKAVRFPGSSDLIGRTVMVRIDTARDWVLNGQIV</sequence>
<evidence type="ECO:0000256" key="12">
    <source>
        <dbReference type="ARBA" id="ARBA00081141"/>
    </source>
</evidence>
<evidence type="ECO:0000259" key="14">
    <source>
        <dbReference type="PROSITE" id="PS51449"/>
    </source>
</evidence>
<evidence type="ECO:0000256" key="4">
    <source>
        <dbReference type="ARBA" id="ARBA00022679"/>
    </source>
</evidence>
<dbReference type="SFLD" id="SFLDG01061">
    <property type="entry name" value="methylthiotransferase"/>
    <property type="match status" value="1"/>
</dbReference>
<comment type="function">
    <text evidence="2">Catalyzes the methylthiolation of N6-(dimethylallyl)adenosine (i(6)A), leading to the formation of 2-methylthio-N6-(dimethylallyl)adenosine (ms(2)i(6)A) at position 37 in tRNAs that read codons beginning with uridine.</text>
</comment>
<dbReference type="AlphaFoldDB" id="A0A2M7QAM2"/>
<dbReference type="SFLD" id="SFLDS00029">
    <property type="entry name" value="Radical_SAM"/>
    <property type="match status" value="1"/>
</dbReference>
<evidence type="ECO:0000256" key="9">
    <source>
        <dbReference type="ARBA" id="ARBA00033765"/>
    </source>
</evidence>
<protein>
    <recommendedName>
        <fullName evidence="10">tRNA-2-methylthio-N(6)-dimethylallyladenosine synthase</fullName>
        <ecNumber evidence="9">2.8.4.3</ecNumber>
    </recommendedName>
    <alternativeName>
        <fullName evidence="12">(Dimethylallyl)adenosine tRNA methylthiotransferase MiaB</fullName>
    </alternativeName>
    <alternativeName>
        <fullName evidence="11">tRNA-i(6)A37 methylthiotransferase</fullName>
    </alternativeName>
</protein>
<evidence type="ECO:0000259" key="13">
    <source>
        <dbReference type="PROSITE" id="PS50926"/>
    </source>
</evidence>
<dbReference type="NCBIfam" id="TIGR01574">
    <property type="entry name" value="miaB-methiolase"/>
    <property type="match status" value="1"/>
</dbReference>
<feature type="domain" description="Radical SAM core" evidence="15">
    <location>
        <begin position="140"/>
        <end position="378"/>
    </location>
</feature>
<dbReference type="InterPro" id="IPR007197">
    <property type="entry name" value="rSAM"/>
</dbReference>
<evidence type="ECO:0000256" key="11">
    <source>
        <dbReference type="ARBA" id="ARBA00080698"/>
    </source>
</evidence>
<feature type="domain" description="TRAM" evidence="13">
    <location>
        <begin position="381"/>
        <end position="441"/>
    </location>
</feature>
<dbReference type="Pfam" id="PF01938">
    <property type="entry name" value="TRAM"/>
    <property type="match status" value="1"/>
</dbReference>
<evidence type="ECO:0000313" key="17">
    <source>
        <dbReference type="Proteomes" id="UP000230973"/>
    </source>
</evidence>
<keyword evidence="5" id="KW-0949">S-adenosyl-L-methionine</keyword>
<dbReference type="CDD" id="cd01335">
    <property type="entry name" value="Radical_SAM"/>
    <property type="match status" value="1"/>
</dbReference>
<evidence type="ECO:0000259" key="15">
    <source>
        <dbReference type="PROSITE" id="PS51918"/>
    </source>
</evidence>
<dbReference type="EMBL" id="PFLC01000015">
    <property type="protein sequence ID" value="PIY63136.1"/>
    <property type="molecule type" value="Genomic_DNA"/>
</dbReference>
<dbReference type="InterPro" id="IPR023404">
    <property type="entry name" value="rSAM_horseshoe"/>
</dbReference>
<dbReference type="GO" id="GO:0035597">
    <property type="term" value="F:tRNA-2-methylthio-N(6)-dimethylallyladenosine(37) synthase activity"/>
    <property type="evidence" value="ECO:0007669"/>
    <property type="project" value="UniProtKB-EC"/>
</dbReference>
<organism evidence="16 17">
    <name type="scientific">Candidatus Uhrbacteria bacterium CG_4_10_14_0_8_um_filter_58_22</name>
    <dbReference type="NCBI Taxonomy" id="1975029"/>
    <lineage>
        <taxon>Bacteria</taxon>
        <taxon>Candidatus Uhriibacteriota</taxon>
    </lineage>
</organism>
<evidence type="ECO:0000256" key="10">
    <source>
        <dbReference type="ARBA" id="ARBA00068570"/>
    </source>
</evidence>
<dbReference type="Pfam" id="PF04055">
    <property type="entry name" value="Radical_SAM"/>
    <property type="match status" value="1"/>
</dbReference>
<dbReference type="InterPro" id="IPR006638">
    <property type="entry name" value="Elp3/MiaA/NifB-like_rSAM"/>
</dbReference>
<keyword evidence="6" id="KW-0479">Metal-binding</keyword>
<comment type="caution">
    <text evidence="16">The sequence shown here is derived from an EMBL/GenBank/DDBJ whole genome shotgun (WGS) entry which is preliminary data.</text>
</comment>